<dbReference type="GO" id="GO:0006629">
    <property type="term" value="P:lipid metabolic process"/>
    <property type="evidence" value="ECO:0007669"/>
    <property type="project" value="UniProtKB-KW"/>
</dbReference>
<dbReference type="GO" id="GO:0032259">
    <property type="term" value="P:methylation"/>
    <property type="evidence" value="ECO:0007669"/>
    <property type="project" value="UniProtKB-KW"/>
</dbReference>
<dbReference type="CDD" id="cd02440">
    <property type="entry name" value="AdoMet_MTases"/>
    <property type="match status" value="1"/>
</dbReference>
<dbReference type="InterPro" id="IPR029063">
    <property type="entry name" value="SAM-dependent_MTases_sf"/>
</dbReference>
<keyword evidence="5" id="KW-0443">Lipid metabolism</keyword>
<protein>
    <recommendedName>
        <fullName evidence="7">Methyltransferase domain-containing protein</fullName>
    </recommendedName>
</protein>
<evidence type="ECO:0000256" key="4">
    <source>
        <dbReference type="ARBA" id="ARBA00022691"/>
    </source>
</evidence>
<name>A0A4Y3QUV1_STRCI</name>
<dbReference type="SUPFAM" id="SSF53335">
    <property type="entry name" value="S-adenosyl-L-methionine-dependent methyltransferases"/>
    <property type="match status" value="1"/>
</dbReference>
<reference evidence="8 9" key="1">
    <citation type="submission" date="2019-06" db="EMBL/GenBank/DDBJ databases">
        <title>Whole genome shotgun sequence of Streptomyces cacaoi subsp. cacaoi NBRC 12748.</title>
        <authorList>
            <person name="Hosoyama A."/>
            <person name="Uohara A."/>
            <person name="Ohji S."/>
            <person name="Ichikawa N."/>
        </authorList>
    </citation>
    <scope>NUCLEOTIDE SEQUENCE [LARGE SCALE GENOMIC DNA]</scope>
    <source>
        <strain evidence="8 9">NBRC 12748</strain>
    </source>
</reference>
<dbReference type="InterPro" id="IPR050723">
    <property type="entry name" value="CFA/CMAS"/>
</dbReference>
<dbReference type="PANTHER" id="PTHR43667">
    <property type="entry name" value="CYCLOPROPANE-FATTY-ACYL-PHOSPHOLIPID SYNTHASE"/>
    <property type="match status" value="1"/>
</dbReference>
<keyword evidence="9" id="KW-1185">Reference proteome</keyword>
<sequence length="231" mass="25357">MDVLEVGSGFGGMLDHLVETAGARSAHGLEPDPEMCRYVKQHAGPGVSVENIGWEDFVPDRRFDAVVGVSVLEYAARSPSPSPQEEIDALREFFRRAHTWTVPAASLVQEVTIAGPAGLSEKSAQGERNVGEDLGAPPGKPPELSHVLTAARGLWELVSVETHRHAWARTMDVWLARARRIPHPAVEWQAQFLDASQRYFELERDLLLTGERSVAHLAFRRLDGHGADSAT</sequence>
<evidence type="ECO:0000313" key="9">
    <source>
        <dbReference type="Proteomes" id="UP000319210"/>
    </source>
</evidence>
<evidence type="ECO:0000256" key="6">
    <source>
        <dbReference type="SAM" id="MobiDB-lite"/>
    </source>
</evidence>
<evidence type="ECO:0000256" key="1">
    <source>
        <dbReference type="ARBA" id="ARBA00010815"/>
    </source>
</evidence>
<dbReference type="AlphaFoldDB" id="A0A4Y3QUV1"/>
<evidence type="ECO:0000256" key="3">
    <source>
        <dbReference type="ARBA" id="ARBA00022679"/>
    </source>
</evidence>
<dbReference type="GO" id="GO:0008168">
    <property type="term" value="F:methyltransferase activity"/>
    <property type="evidence" value="ECO:0007669"/>
    <property type="project" value="UniProtKB-KW"/>
</dbReference>
<evidence type="ECO:0000256" key="5">
    <source>
        <dbReference type="ARBA" id="ARBA00023098"/>
    </source>
</evidence>
<evidence type="ECO:0000313" key="8">
    <source>
        <dbReference type="EMBL" id="GEB49115.1"/>
    </source>
</evidence>
<comment type="similarity">
    <text evidence="1">Belongs to the CFA/CMAS family.</text>
</comment>
<keyword evidence="4" id="KW-0949">S-adenosyl-L-methionine</keyword>
<dbReference type="Pfam" id="PF13649">
    <property type="entry name" value="Methyltransf_25"/>
    <property type="match status" value="1"/>
</dbReference>
<keyword evidence="2" id="KW-0489">Methyltransferase</keyword>
<keyword evidence="3" id="KW-0808">Transferase</keyword>
<proteinExistence type="inferred from homology"/>
<dbReference type="EMBL" id="BJMM01000006">
    <property type="protein sequence ID" value="GEB49115.1"/>
    <property type="molecule type" value="Genomic_DNA"/>
</dbReference>
<dbReference type="Proteomes" id="UP000319210">
    <property type="component" value="Unassembled WGS sequence"/>
</dbReference>
<gene>
    <name evidence="8" type="ORF">SCA03_16660</name>
</gene>
<dbReference type="InterPro" id="IPR041698">
    <property type="entry name" value="Methyltransf_25"/>
</dbReference>
<organism evidence="8 9">
    <name type="scientific">Streptomyces cacaoi</name>
    <dbReference type="NCBI Taxonomy" id="1898"/>
    <lineage>
        <taxon>Bacteria</taxon>
        <taxon>Bacillati</taxon>
        <taxon>Actinomycetota</taxon>
        <taxon>Actinomycetes</taxon>
        <taxon>Kitasatosporales</taxon>
        <taxon>Streptomycetaceae</taxon>
        <taxon>Streptomyces</taxon>
    </lineage>
</organism>
<evidence type="ECO:0000256" key="2">
    <source>
        <dbReference type="ARBA" id="ARBA00022603"/>
    </source>
</evidence>
<accession>A0A4Y3QUV1</accession>
<evidence type="ECO:0000259" key="7">
    <source>
        <dbReference type="Pfam" id="PF13649"/>
    </source>
</evidence>
<feature type="domain" description="Methyltransferase" evidence="7">
    <location>
        <begin position="3"/>
        <end position="76"/>
    </location>
</feature>
<feature type="region of interest" description="Disordered" evidence="6">
    <location>
        <begin position="119"/>
        <end position="139"/>
    </location>
</feature>
<dbReference type="Gene3D" id="3.40.50.150">
    <property type="entry name" value="Vaccinia Virus protein VP39"/>
    <property type="match status" value="1"/>
</dbReference>
<comment type="caution">
    <text evidence="8">The sequence shown here is derived from an EMBL/GenBank/DDBJ whole genome shotgun (WGS) entry which is preliminary data.</text>
</comment>
<dbReference type="PANTHER" id="PTHR43667:SF1">
    <property type="entry name" value="CYCLOPROPANE-FATTY-ACYL-PHOSPHOLIPID SYNTHASE"/>
    <property type="match status" value="1"/>
</dbReference>